<evidence type="ECO:0000313" key="14">
    <source>
        <dbReference type="EMBL" id="MBW7477651.1"/>
    </source>
</evidence>
<feature type="domain" description="PurM-like N-terminal" evidence="12">
    <location>
        <begin position="76"/>
        <end position="162"/>
    </location>
</feature>
<dbReference type="EMBL" id="JAHZIJ010000028">
    <property type="protein sequence ID" value="MBW7477651.1"/>
    <property type="molecule type" value="Genomic_DNA"/>
</dbReference>
<accession>A0ABS7DDC1</accession>
<dbReference type="SUPFAM" id="SSF56042">
    <property type="entry name" value="PurM C-terminal domain-like"/>
    <property type="match status" value="1"/>
</dbReference>
<dbReference type="InterPro" id="IPR036676">
    <property type="entry name" value="PurM-like_C_sf"/>
</dbReference>
<dbReference type="Gene3D" id="3.90.650.10">
    <property type="entry name" value="PurM-like C-terminal domain"/>
    <property type="match status" value="1"/>
</dbReference>
<reference evidence="14 15" key="1">
    <citation type="submission" date="2021-07" db="EMBL/GenBank/DDBJ databases">
        <title>Paenibacillus radiodurans sp. nov., isolated from the southeastern edge of Tengger Desert.</title>
        <authorList>
            <person name="Zhang G."/>
        </authorList>
    </citation>
    <scope>NUCLEOTIDE SEQUENCE [LARGE SCALE GENOMIC DNA]</scope>
    <source>
        <strain evidence="14 15">DT7-4</strain>
    </source>
</reference>
<evidence type="ECO:0000313" key="15">
    <source>
        <dbReference type="Proteomes" id="UP000812277"/>
    </source>
</evidence>
<protein>
    <recommendedName>
        <fullName evidence="4">Phosphoribosylformylglycinamidine cyclo-ligase</fullName>
        <ecNumber evidence="3">6.3.3.1</ecNumber>
    </recommendedName>
    <alternativeName>
        <fullName evidence="9">AIR synthase</fullName>
    </alternativeName>
    <alternativeName>
        <fullName evidence="10">AIRS</fullName>
    </alternativeName>
    <alternativeName>
        <fullName evidence="8">Phosphoribosyl-aminoimidazole synthetase</fullName>
    </alternativeName>
</protein>
<feature type="domain" description="PurM-like C-terminal" evidence="13">
    <location>
        <begin position="174"/>
        <end position="337"/>
    </location>
</feature>
<comment type="caution">
    <text evidence="14">The sequence shown here is derived from an EMBL/GenBank/DDBJ whole genome shotgun (WGS) entry which is preliminary data.</text>
</comment>
<evidence type="ECO:0000259" key="13">
    <source>
        <dbReference type="Pfam" id="PF02769"/>
    </source>
</evidence>
<dbReference type="PANTHER" id="PTHR10520:SF12">
    <property type="entry name" value="TRIFUNCTIONAL PURINE BIOSYNTHETIC PROTEIN ADENOSINE-3"/>
    <property type="match status" value="1"/>
</dbReference>
<comment type="similarity">
    <text evidence="2">Belongs to the AIR synthase family.</text>
</comment>
<evidence type="ECO:0000256" key="4">
    <source>
        <dbReference type="ARBA" id="ARBA00020367"/>
    </source>
</evidence>
<dbReference type="InterPro" id="IPR010918">
    <property type="entry name" value="PurM-like_C_dom"/>
</dbReference>
<dbReference type="InterPro" id="IPR004733">
    <property type="entry name" value="PurM_cligase"/>
</dbReference>
<dbReference type="Pfam" id="PF00586">
    <property type="entry name" value="AIRS"/>
    <property type="match status" value="1"/>
</dbReference>
<dbReference type="Gene3D" id="3.30.1330.10">
    <property type="entry name" value="PurM-like, N-terminal domain"/>
    <property type="match status" value="1"/>
</dbReference>
<evidence type="ECO:0000256" key="7">
    <source>
        <dbReference type="ARBA" id="ARBA00022840"/>
    </source>
</evidence>
<evidence type="ECO:0000256" key="8">
    <source>
        <dbReference type="ARBA" id="ARBA00031908"/>
    </source>
</evidence>
<evidence type="ECO:0000256" key="9">
    <source>
        <dbReference type="ARBA" id="ARBA00032931"/>
    </source>
</evidence>
<keyword evidence="15" id="KW-1185">Reference proteome</keyword>
<sequence length="348" mass="38266">MEKKRTYTDAGVDIRNADQTKAELKHVMATGDPRVMNKPGAFASLFAADFAGIDNPVLVLKAEEPGSKQLLAFQHGRIEQICRDLIHHLVNDIIVMGAKPEVVLDTILCGKLERETVVDIVKHLSQACREQDCSLIGGETSEQPGLLSEGHYMLNASILGVVDRNKIIDGSRIRQGDKVLAIASNGPHTNGYSLVRKIMEESPEIVDQTIDGESFLDAILRPHTCYYRPLKELFEMPELHGLAHITGGGIAGNLNRILPQGTNARIDCSTIDILPVFNAIYTFGQVPPEDMLQTFNLGVGMTVVADPAGVQLIIEHLRKHGCPAYEIGEIVKGDQVVEFIGQLQWYNR</sequence>
<dbReference type="EC" id="6.3.3.1" evidence="3"/>
<dbReference type="NCBIfam" id="TIGR00878">
    <property type="entry name" value="purM"/>
    <property type="match status" value="1"/>
</dbReference>
<organism evidence="14 15">
    <name type="scientific">Paenibacillus oenotherae</name>
    <dbReference type="NCBI Taxonomy" id="1435645"/>
    <lineage>
        <taxon>Bacteria</taxon>
        <taxon>Bacillati</taxon>
        <taxon>Bacillota</taxon>
        <taxon>Bacilli</taxon>
        <taxon>Bacillales</taxon>
        <taxon>Paenibacillaceae</taxon>
        <taxon>Paenibacillus</taxon>
    </lineage>
</organism>
<comment type="catalytic activity">
    <reaction evidence="11">
        <text>2-formamido-N(1)-(5-O-phospho-beta-D-ribosyl)acetamidine + ATP = 5-amino-1-(5-phospho-beta-D-ribosyl)imidazole + ADP + phosphate + H(+)</text>
        <dbReference type="Rhea" id="RHEA:23032"/>
        <dbReference type="ChEBI" id="CHEBI:15378"/>
        <dbReference type="ChEBI" id="CHEBI:30616"/>
        <dbReference type="ChEBI" id="CHEBI:43474"/>
        <dbReference type="ChEBI" id="CHEBI:137981"/>
        <dbReference type="ChEBI" id="CHEBI:147287"/>
        <dbReference type="ChEBI" id="CHEBI:456216"/>
        <dbReference type="EC" id="6.3.3.1"/>
    </reaction>
</comment>
<evidence type="ECO:0000256" key="2">
    <source>
        <dbReference type="ARBA" id="ARBA00010280"/>
    </source>
</evidence>
<gene>
    <name evidence="14" type="primary">purM</name>
    <name evidence="14" type="ORF">K0T92_23295</name>
</gene>
<keyword evidence="7" id="KW-0067">ATP-binding</keyword>
<dbReference type="CDD" id="cd02196">
    <property type="entry name" value="PurM"/>
    <property type="match status" value="1"/>
</dbReference>
<dbReference type="InterPro" id="IPR016188">
    <property type="entry name" value="PurM-like_N"/>
</dbReference>
<evidence type="ECO:0000256" key="3">
    <source>
        <dbReference type="ARBA" id="ARBA00013047"/>
    </source>
</evidence>
<dbReference type="Proteomes" id="UP000812277">
    <property type="component" value="Unassembled WGS sequence"/>
</dbReference>
<keyword evidence="6" id="KW-0547">Nucleotide-binding</keyword>
<dbReference type="SUPFAM" id="SSF55326">
    <property type="entry name" value="PurM N-terminal domain-like"/>
    <property type="match status" value="1"/>
</dbReference>
<dbReference type="RefSeq" id="WP_219875023.1">
    <property type="nucleotide sequence ID" value="NZ_JAHZIJ010000028.1"/>
</dbReference>
<dbReference type="Pfam" id="PF02769">
    <property type="entry name" value="AIRS_C"/>
    <property type="match status" value="1"/>
</dbReference>
<evidence type="ECO:0000259" key="12">
    <source>
        <dbReference type="Pfam" id="PF00586"/>
    </source>
</evidence>
<keyword evidence="5 14" id="KW-0436">Ligase</keyword>
<dbReference type="InterPro" id="IPR036921">
    <property type="entry name" value="PurM-like_N_sf"/>
</dbReference>
<dbReference type="GO" id="GO:0004641">
    <property type="term" value="F:phosphoribosylformylglycinamidine cyclo-ligase activity"/>
    <property type="evidence" value="ECO:0007669"/>
    <property type="project" value="UniProtKB-EC"/>
</dbReference>
<comment type="pathway">
    <text evidence="1">Purine metabolism; IMP biosynthesis via de novo pathway; 5-amino-1-(5-phospho-D-ribosyl)imidazole from N(2)-formyl-N(1)-(5-phospho-D-ribosyl)glycinamide: step 2/2.</text>
</comment>
<evidence type="ECO:0000256" key="11">
    <source>
        <dbReference type="ARBA" id="ARBA00049057"/>
    </source>
</evidence>
<evidence type="ECO:0000256" key="1">
    <source>
        <dbReference type="ARBA" id="ARBA00004686"/>
    </source>
</evidence>
<evidence type="ECO:0000256" key="6">
    <source>
        <dbReference type="ARBA" id="ARBA00022741"/>
    </source>
</evidence>
<proteinExistence type="inferred from homology"/>
<dbReference type="PANTHER" id="PTHR10520">
    <property type="entry name" value="TRIFUNCTIONAL PURINE BIOSYNTHETIC PROTEIN ADENOSINE-3-RELATED"/>
    <property type="match status" value="1"/>
</dbReference>
<evidence type="ECO:0000256" key="5">
    <source>
        <dbReference type="ARBA" id="ARBA00022598"/>
    </source>
</evidence>
<name>A0ABS7DDC1_9BACL</name>
<evidence type="ECO:0000256" key="10">
    <source>
        <dbReference type="ARBA" id="ARBA00033093"/>
    </source>
</evidence>